<dbReference type="Gene3D" id="3.40.50.450">
    <property type="match status" value="1"/>
</dbReference>
<dbReference type="InterPro" id="IPR041614">
    <property type="entry name" value="DprA_WH"/>
</dbReference>
<dbReference type="GO" id="GO:0009294">
    <property type="term" value="P:DNA-mediated transformation"/>
    <property type="evidence" value="ECO:0007669"/>
    <property type="project" value="InterPro"/>
</dbReference>
<dbReference type="AlphaFoldDB" id="A0A495BI46"/>
<organism evidence="4 5">
    <name type="scientific">Vogesella indigofera</name>
    <name type="common">Pseudomonas indigofera</name>
    <dbReference type="NCBI Taxonomy" id="45465"/>
    <lineage>
        <taxon>Bacteria</taxon>
        <taxon>Pseudomonadati</taxon>
        <taxon>Pseudomonadota</taxon>
        <taxon>Betaproteobacteria</taxon>
        <taxon>Neisseriales</taxon>
        <taxon>Chromobacteriaceae</taxon>
        <taxon>Vogesella</taxon>
    </lineage>
</organism>
<evidence type="ECO:0000256" key="1">
    <source>
        <dbReference type="ARBA" id="ARBA00006525"/>
    </source>
</evidence>
<evidence type="ECO:0000259" key="2">
    <source>
        <dbReference type="Pfam" id="PF02481"/>
    </source>
</evidence>
<gene>
    <name evidence="4" type="ORF">C8E02_1359</name>
</gene>
<feature type="domain" description="DprA winged helix" evidence="3">
    <location>
        <begin position="298"/>
        <end position="356"/>
    </location>
</feature>
<dbReference type="RefSeq" id="WP_245961090.1">
    <property type="nucleotide sequence ID" value="NZ_RBID01000013.1"/>
</dbReference>
<dbReference type="EMBL" id="RBID01000013">
    <property type="protein sequence ID" value="RKQ60015.1"/>
    <property type="molecule type" value="Genomic_DNA"/>
</dbReference>
<dbReference type="PANTHER" id="PTHR43022">
    <property type="entry name" value="PROTEIN SMF"/>
    <property type="match status" value="1"/>
</dbReference>
<dbReference type="InterPro" id="IPR036388">
    <property type="entry name" value="WH-like_DNA-bd_sf"/>
</dbReference>
<proteinExistence type="inferred from homology"/>
<reference evidence="4 5" key="1">
    <citation type="submission" date="2018-10" db="EMBL/GenBank/DDBJ databases">
        <title>Genomic Encyclopedia of Type Strains, Phase IV (KMG-IV): sequencing the most valuable type-strain genomes for metagenomic binning, comparative biology and taxonomic classification.</title>
        <authorList>
            <person name="Goeker M."/>
        </authorList>
    </citation>
    <scope>NUCLEOTIDE SEQUENCE [LARGE SCALE GENOMIC DNA]</scope>
    <source>
        <strain evidence="4 5">DSM 3303</strain>
    </source>
</reference>
<dbReference type="Gene3D" id="1.10.10.10">
    <property type="entry name" value="Winged helix-like DNA-binding domain superfamily/Winged helix DNA-binding domain"/>
    <property type="match status" value="1"/>
</dbReference>
<evidence type="ECO:0000313" key="4">
    <source>
        <dbReference type="EMBL" id="RKQ60015.1"/>
    </source>
</evidence>
<sequence>MTQQTLLDWATLALTPGIGPQRFLQLLQRFGDAGHACRAGHGQLRDILDSKTLAALDAGDGARAAEAALQWAAGADCHLLTLNDDDYPCQLAEAGSAPPLLFARGRRSLLAQPMLAVVGSRHATPQGADNARDFAQRLAAHGYSIVSGLAGGIDAAAHEGALPEAASTIAVIGTGIDRVYPARNRELAHRIAGHGLILSEFALGTPPLAGHFPQRNRIIAGLARGCLVVEAAPQSGSLITARLALEAGRDVMAIPGSIHNPQARGCHRLIKDGARLVESADDVLDEIGRLATAPVVSTAATPAASDAGAHPLLAAIGYDPVDSDTLAARLKLTAGELYAMLLELELAGHIESLDGGRYQRRSPAPSRPT</sequence>
<dbReference type="Pfam" id="PF02481">
    <property type="entry name" value="DNA_processg_A"/>
    <property type="match status" value="1"/>
</dbReference>
<dbReference type="Pfam" id="PF17782">
    <property type="entry name" value="WHD_DprA"/>
    <property type="match status" value="1"/>
</dbReference>
<feature type="domain" description="Smf/DprA SLOG" evidence="2">
    <location>
        <begin position="79"/>
        <end position="287"/>
    </location>
</feature>
<accession>A0A495BI46</accession>
<dbReference type="InterPro" id="IPR057666">
    <property type="entry name" value="DrpA_SLOG"/>
</dbReference>
<evidence type="ECO:0000313" key="5">
    <source>
        <dbReference type="Proteomes" id="UP000279384"/>
    </source>
</evidence>
<dbReference type="InterPro" id="IPR003488">
    <property type="entry name" value="DprA"/>
</dbReference>
<comment type="caution">
    <text evidence="4">The sequence shown here is derived from an EMBL/GenBank/DDBJ whole genome shotgun (WGS) entry which is preliminary data.</text>
</comment>
<dbReference type="Proteomes" id="UP000279384">
    <property type="component" value="Unassembled WGS sequence"/>
</dbReference>
<name>A0A495BI46_VOGIN</name>
<dbReference type="NCBIfam" id="TIGR00732">
    <property type="entry name" value="dprA"/>
    <property type="match status" value="1"/>
</dbReference>
<dbReference type="PANTHER" id="PTHR43022:SF1">
    <property type="entry name" value="PROTEIN SMF"/>
    <property type="match status" value="1"/>
</dbReference>
<evidence type="ECO:0000259" key="3">
    <source>
        <dbReference type="Pfam" id="PF17782"/>
    </source>
</evidence>
<dbReference type="SUPFAM" id="SSF102405">
    <property type="entry name" value="MCP/YpsA-like"/>
    <property type="match status" value="1"/>
</dbReference>
<comment type="similarity">
    <text evidence="1">Belongs to the DprA/Smf family.</text>
</comment>
<protein>
    <submittedName>
        <fullName evidence="4">DNA protecting protein DprA</fullName>
    </submittedName>
</protein>